<evidence type="ECO:0000313" key="12">
    <source>
        <dbReference type="Proteomes" id="UP000593567"/>
    </source>
</evidence>
<dbReference type="EMBL" id="VXIV02002788">
    <property type="protein sequence ID" value="KAF6022919.1"/>
    <property type="molecule type" value="Genomic_DNA"/>
</dbReference>
<feature type="region of interest" description="Disordered" evidence="7">
    <location>
        <begin position="294"/>
        <end position="318"/>
    </location>
</feature>
<dbReference type="InterPro" id="IPR049363">
    <property type="entry name" value="RMI1_N"/>
</dbReference>
<dbReference type="Pfam" id="PF21000">
    <property type="entry name" value="RMI1_N_N"/>
    <property type="match status" value="1"/>
</dbReference>
<dbReference type="PANTHER" id="PTHR14790:SF15">
    <property type="entry name" value="RECQ-MEDIATED GENOME INSTABILITY PROTEIN 1"/>
    <property type="match status" value="1"/>
</dbReference>
<feature type="domain" description="RecQ-mediated genome instability protein 1 C-terminal OB-fold" evidence="9">
    <location>
        <begin position="564"/>
        <end position="694"/>
    </location>
</feature>
<evidence type="ECO:0000256" key="7">
    <source>
        <dbReference type="SAM" id="MobiDB-lite"/>
    </source>
</evidence>
<feature type="domain" description="RMI1 N-terminal" evidence="10">
    <location>
        <begin position="15"/>
        <end position="56"/>
    </location>
</feature>
<dbReference type="GO" id="GO:0006260">
    <property type="term" value="P:DNA replication"/>
    <property type="evidence" value="ECO:0007669"/>
    <property type="project" value="UniProtKB-KW"/>
</dbReference>
<protein>
    <recommendedName>
        <fullName evidence="3">RecQ-mediated genome instability protein 1</fullName>
    </recommendedName>
</protein>
<feature type="compositionally biased region" description="Polar residues" evidence="7">
    <location>
        <begin position="295"/>
        <end position="305"/>
    </location>
</feature>
<name>A0A7J7J9L3_BUGNE</name>
<dbReference type="InterPro" id="IPR013894">
    <property type="entry name" value="RMI1_OB"/>
</dbReference>
<evidence type="ECO:0000259" key="9">
    <source>
        <dbReference type="Pfam" id="PF16099"/>
    </source>
</evidence>
<reference evidence="11" key="1">
    <citation type="submission" date="2020-06" db="EMBL/GenBank/DDBJ databases">
        <title>Draft genome of Bugula neritina, a colonial animal packing powerful symbionts and potential medicines.</title>
        <authorList>
            <person name="Rayko M."/>
        </authorList>
    </citation>
    <scope>NUCLEOTIDE SEQUENCE [LARGE SCALE GENOMIC DNA]</scope>
    <source>
        <strain evidence="11">Kwan_BN1</strain>
    </source>
</reference>
<dbReference type="GO" id="GO:0016604">
    <property type="term" value="C:nuclear body"/>
    <property type="evidence" value="ECO:0007669"/>
    <property type="project" value="TreeGrafter"/>
</dbReference>
<keyword evidence="5" id="KW-0539">Nucleus</keyword>
<dbReference type="GO" id="GO:0000166">
    <property type="term" value="F:nucleotide binding"/>
    <property type="evidence" value="ECO:0007669"/>
    <property type="project" value="InterPro"/>
</dbReference>
<evidence type="ECO:0000256" key="5">
    <source>
        <dbReference type="ARBA" id="ARBA00023242"/>
    </source>
</evidence>
<dbReference type="PANTHER" id="PTHR14790">
    <property type="entry name" value="RECQ-MEDIATED GENOME INSTABILITY PROTEIN 1 RMI1"/>
    <property type="match status" value="1"/>
</dbReference>
<evidence type="ECO:0000259" key="10">
    <source>
        <dbReference type="Pfam" id="PF21000"/>
    </source>
</evidence>
<proteinExistence type="inferred from homology"/>
<evidence type="ECO:0000256" key="2">
    <source>
        <dbReference type="ARBA" id="ARBA00006395"/>
    </source>
</evidence>
<dbReference type="OrthoDB" id="341511at2759"/>
<feature type="compositionally biased region" description="Polar residues" evidence="7">
    <location>
        <begin position="355"/>
        <end position="365"/>
    </location>
</feature>
<dbReference type="InterPro" id="IPR042470">
    <property type="entry name" value="RMI1_N_C_sf"/>
</dbReference>
<dbReference type="Pfam" id="PF08585">
    <property type="entry name" value="RMI1_N_C"/>
    <property type="match status" value="1"/>
</dbReference>
<comment type="similarity">
    <text evidence="2">Belongs to the RMI1 family.</text>
</comment>
<evidence type="ECO:0000256" key="6">
    <source>
        <dbReference type="ARBA" id="ARBA00024977"/>
    </source>
</evidence>
<dbReference type="Proteomes" id="UP000593567">
    <property type="component" value="Unassembled WGS sequence"/>
</dbReference>
<evidence type="ECO:0000256" key="4">
    <source>
        <dbReference type="ARBA" id="ARBA00022705"/>
    </source>
</evidence>
<evidence type="ECO:0000256" key="1">
    <source>
        <dbReference type="ARBA" id="ARBA00004123"/>
    </source>
</evidence>
<evidence type="ECO:0000256" key="3">
    <source>
        <dbReference type="ARBA" id="ARBA00018987"/>
    </source>
</evidence>
<dbReference type="InterPro" id="IPR032199">
    <property type="entry name" value="RMI1_C"/>
</dbReference>
<accession>A0A7J7J9L3</accession>
<evidence type="ECO:0000259" key="8">
    <source>
        <dbReference type="Pfam" id="PF08585"/>
    </source>
</evidence>
<keyword evidence="4" id="KW-0235">DNA replication</keyword>
<dbReference type="GO" id="GO:0000712">
    <property type="term" value="P:resolution of meiotic recombination intermediates"/>
    <property type="evidence" value="ECO:0007669"/>
    <property type="project" value="TreeGrafter"/>
</dbReference>
<gene>
    <name evidence="11" type="ORF">EB796_018775</name>
</gene>
<dbReference type="InterPro" id="IPR044881">
    <property type="entry name" value="RMI1_N_N_sf"/>
</dbReference>
<comment type="subcellular location">
    <subcellularLocation>
        <location evidence="1">Nucleus</location>
    </subcellularLocation>
</comment>
<comment type="caution">
    <text evidence="11">The sequence shown here is derived from an EMBL/GenBank/DDBJ whole genome shotgun (WGS) entry which is preliminary data.</text>
</comment>
<dbReference type="Gene3D" id="2.40.50.770">
    <property type="entry name" value="RecQ-mediated genome instability protein Rmi1, C-terminal domain"/>
    <property type="match status" value="1"/>
</dbReference>
<feature type="domain" description="RecQ mediated genome instability protein 1 OB-fold" evidence="8">
    <location>
        <begin position="73"/>
        <end position="195"/>
    </location>
</feature>
<sequence length="701" mass="77083">MTELNHSVYSIYKWLLSRHIKVPLEWVQECVSFLVSEGISQELMCDSVYEQWLVSDVKTLQEGVINFNTDIKELKNEVFALQMNYAIDISKSRFSQLRALLGVNDGNTDVQAFEDPNTKWEPKPSRCLLLELTDGVQQVKGIEVEPLCELSTALECGTKLLIKGPIKCVRGCLLLRKNCISILGGHVDELVERYSQPSVLKSLLDNVAANQNRELCSKSFPNAGKIKGAKADIKPKILTDIKQAPSQAARNLEPVTAAARRNANVMPSSMAIEWDDEMSEDEFIAETKFEPKVSSPVTKGRTGTISELPADTKPGYTKPSPAPPMSMEVFQSADEVNWSDDDFDSHGQNMAGANPISSRAPNLSFSQTAGRTPIVAAVDTHQENQSFTEEAFEDAFDESVDWSDNMDSPQPRGVSHVPEPRGVSHVPEPRGVSHVPEPRGVSHVPEPRGVSRIPEPTNLQPLEKNIQSCESNTSVIDLLSSDDEDFGIPYGSHNASAKAAPFSALSECTDNSMMNKATANHSHTPTNRGSVKMGRGIAVSGDVETANRKENIGATGKCSDFHAPHFHYLSQLPSLLEVSKRIIVKAHISTVLDKIGTSKDKREWTLSVRINDGTGYLDCQLSHHILESAVGPVRETIRKSNSNLTQRKIIIQKMKNFGDYLSSVNGIMELDLSAPAGPTLTNIRQPTSTDIALFRQCLAQR</sequence>
<comment type="function">
    <text evidence="6">Essential component of the RMI complex, a complex that plays an important role in the processing of homologous recombination intermediates to limit DNA crossover formation in cells. Promotes TOP3A binding to double Holliday junctions (DHJ) and hence stimulates TOP3A-mediated dissolution. Required for BLM phosphorylation during mitosis. Within the BLM complex, required for BLM and TOP3A stability.</text>
</comment>
<dbReference type="SMART" id="SM01161">
    <property type="entry name" value="DUF1767"/>
    <property type="match status" value="1"/>
</dbReference>
<feature type="region of interest" description="Disordered" evidence="7">
    <location>
        <begin position="404"/>
        <end position="457"/>
    </location>
</feature>
<dbReference type="AlphaFoldDB" id="A0A7J7J9L3"/>
<organism evidence="11 12">
    <name type="scientific">Bugula neritina</name>
    <name type="common">Brown bryozoan</name>
    <name type="synonym">Sertularia neritina</name>
    <dbReference type="NCBI Taxonomy" id="10212"/>
    <lineage>
        <taxon>Eukaryota</taxon>
        <taxon>Metazoa</taxon>
        <taxon>Spiralia</taxon>
        <taxon>Lophotrochozoa</taxon>
        <taxon>Bryozoa</taxon>
        <taxon>Gymnolaemata</taxon>
        <taxon>Cheilostomatida</taxon>
        <taxon>Flustrina</taxon>
        <taxon>Buguloidea</taxon>
        <taxon>Bugulidae</taxon>
        <taxon>Bugula</taxon>
    </lineage>
</organism>
<dbReference type="GO" id="GO:0031422">
    <property type="term" value="C:RecQ family helicase-topoisomerase III complex"/>
    <property type="evidence" value="ECO:0007669"/>
    <property type="project" value="TreeGrafter"/>
</dbReference>
<dbReference type="Gene3D" id="1.10.8.1020">
    <property type="entry name" value="RecQ-mediated genome instability protein 1, N-terminal domain"/>
    <property type="match status" value="1"/>
</dbReference>
<evidence type="ECO:0000313" key="11">
    <source>
        <dbReference type="EMBL" id="KAF6022919.1"/>
    </source>
</evidence>
<keyword evidence="12" id="KW-1185">Reference proteome</keyword>
<dbReference type="Pfam" id="PF16099">
    <property type="entry name" value="RMI1_C"/>
    <property type="match status" value="1"/>
</dbReference>
<dbReference type="GO" id="GO:0000724">
    <property type="term" value="P:double-strand break repair via homologous recombination"/>
    <property type="evidence" value="ECO:0007669"/>
    <property type="project" value="TreeGrafter"/>
</dbReference>
<dbReference type="Gene3D" id="2.40.50.510">
    <property type="match status" value="1"/>
</dbReference>
<feature type="region of interest" description="Disordered" evidence="7">
    <location>
        <begin position="346"/>
        <end position="365"/>
    </location>
</feature>